<evidence type="ECO:0000256" key="5">
    <source>
        <dbReference type="ARBA" id="ARBA00022679"/>
    </source>
</evidence>
<dbReference type="OrthoDB" id="63989at2759"/>
<dbReference type="PROSITE" id="PS51392">
    <property type="entry name" value="KEN"/>
    <property type="match status" value="1"/>
</dbReference>
<dbReference type="SMART" id="SM00580">
    <property type="entry name" value="PUG"/>
    <property type="match status" value="1"/>
</dbReference>
<keyword evidence="15" id="KW-0472">Membrane</keyword>
<dbReference type="SUPFAM" id="SSF50998">
    <property type="entry name" value="Quinoprotein alcohol dehydrogenase-like"/>
    <property type="match status" value="1"/>
</dbReference>
<dbReference type="GO" id="GO:0016787">
    <property type="term" value="F:hydrolase activity"/>
    <property type="evidence" value="ECO:0007669"/>
    <property type="project" value="UniProtKB-KW"/>
</dbReference>
<feature type="compositionally biased region" description="Low complexity" evidence="19">
    <location>
        <begin position="572"/>
        <end position="587"/>
    </location>
</feature>
<evidence type="ECO:0000256" key="9">
    <source>
        <dbReference type="ARBA" id="ARBA00022741"/>
    </source>
</evidence>
<feature type="region of interest" description="Disordered" evidence="19">
    <location>
        <begin position="557"/>
        <end position="608"/>
    </location>
</feature>
<evidence type="ECO:0000256" key="16">
    <source>
        <dbReference type="ARBA" id="ARBA00023180"/>
    </source>
</evidence>
<dbReference type="InterPro" id="IPR000719">
    <property type="entry name" value="Prot_kinase_dom"/>
</dbReference>
<evidence type="ECO:0000256" key="4">
    <source>
        <dbReference type="ARBA" id="ARBA00022527"/>
    </source>
</evidence>
<dbReference type="GO" id="GO:0046872">
    <property type="term" value="F:metal ion binding"/>
    <property type="evidence" value="ECO:0007669"/>
    <property type="project" value="UniProtKB-KW"/>
</dbReference>
<evidence type="ECO:0000259" key="21">
    <source>
        <dbReference type="PROSITE" id="PS50011"/>
    </source>
</evidence>
<dbReference type="Gene3D" id="1.20.1440.180">
    <property type="entry name" value="KEN domain"/>
    <property type="match status" value="1"/>
</dbReference>
<comment type="catalytic activity">
    <reaction evidence="18">
        <text>L-seryl-[protein] + ATP = O-phospho-L-seryl-[protein] + ADP + H(+)</text>
        <dbReference type="Rhea" id="RHEA:17989"/>
        <dbReference type="Rhea" id="RHEA-COMP:9863"/>
        <dbReference type="Rhea" id="RHEA-COMP:11604"/>
        <dbReference type="ChEBI" id="CHEBI:15378"/>
        <dbReference type="ChEBI" id="CHEBI:29999"/>
        <dbReference type="ChEBI" id="CHEBI:30616"/>
        <dbReference type="ChEBI" id="CHEBI:83421"/>
        <dbReference type="ChEBI" id="CHEBI:456216"/>
        <dbReference type="EC" id="2.7.11.1"/>
    </reaction>
    <physiologicalReaction direction="left-to-right" evidence="18">
        <dbReference type="Rhea" id="RHEA:17990"/>
    </physiologicalReaction>
</comment>
<dbReference type="InterPro" id="IPR045133">
    <property type="entry name" value="IRE1/2-like"/>
</dbReference>
<dbReference type="Gene3D" id="3.30.200.20">
    <property type="entry name" value="Phosphorylase Kinase, domain 1"/>
    <property type="match status" value="1"/>
</dbReference>
<feature type="signal peptide" evidence="20">
    <location>
        <begin position="1"/>
        <end position="27"/>
    </location>
</feature>
<evidence type="ECO:0000256" key="19">
    <source>
        <dbReference type="SAM" id="MobiDB-lite"/>
    </source>
</evidence>
<evidence type="ECO:0000256" key="17">
    <source>
        <dbReference type="ARBA" id="ARBA00048659"/>
    </source>
</evidence>
<keyword evidence="13" id="KW-0460">Magnesium</keyword>
<dbReference type="GO" id="GO:0051082">
    <property type="term" value="F:unfolded protein binding"/>
    <property type="evidence" value="ECO:0007669"/>
    <property type="project" value="TreeGrafter"/>
</dbReference>
<evidence type="ECO:0000256" key="2">
    <source>
        <dbReference type="ARBA" id="ARBA00004167"/>
    </source>
</evidence>
<dbReference type="InterPro" id="IPR038357">
    <property type="entry name" value="KEN_sf"/>
</dbReference>
<feature type="compositionally biased region" description="Basic and acidic residues" evidence="19">
    <location>
        <begin position="497"/>
        <end position="512"/>
    </location>
</feature>
<sequence length="1353" mass="148337">MATKNLYSLPLFLLSIVLFCIADIVTTTNPNQYNSYELTRHPNFARRPFSSSSTSTNDEGHSGTLNDPLRDSELLDVVLVASVDGKFHALNRTSGLVLWSMPSFPPGQGTNHAFDFDNLTSLYPSTLAPLVRTVHNQPKNDFTLDGDDTVQIDDEVYIIEPQSGAIYILPSNPSSSQNPPLRRFPFTMPELVDMSPFSFSDPDGHSRLFVGRKETSMLVVELETGKIKASVGGECPWNPFDDFKEDDDGEEFELDLDELELDEDEEGKKPAQEKAKPTEVFIGRTDYHISIHTLPTYGGSRLRSPRMQNLSFSTYGPNNQDTLLQSSYTRTKDNSYIQSMPNGELFAFRAHNVQASSSEQDQISWAHQFSNPIVATFDVLKRPISAAPPNNTPDFHTFVLLQPQPLLTDFHPSLSQASSHGSLPNFDSAYVGLVQETDSLFAMSPKLFPFSAFGESGSRTRKMIDNAPGGVSEGVHAVDEKELPVDVDEVTKRRKLREQQQREQELMERKTQSADTCDLSDSSNVFDLRCLTGMWKFEGDAVSDDLSDGGVETKTEIAILEPQEEPRKLLDAPPSSSATSSPSSSASEAENISTTRPSGSDEGGVVSIDEPKGSHYHLISTPLFWKWEVLVALLVGFVGVIGVAAGRHMPSSSINHSVNSPKFDTAVEVTSVIPPSPPDNDTRDLPASVAQASGISFDTPAATVENTAVPVTPSPILDSPPLSSPPPPISSFPSDDVLPIPAPLPTPPISTEGDDSEGEADEAEGAENDTAELGGRKKKVRRKRGKKKKGGATALALRNPVDGEGGLDIVSPVNTPISPPIPNALVPSLPSQLSPWPPAPSLVVVPATPMPLAPAPVQELPALPPSTLVVSEAILGFGSHGTVVFRGSLQGRSVAVKRLLRDFVTLASREVSILQESDDHPNVIRYYYQETHGNFLYIALELCPGSLADVFENSGDLSLASVGLDEHEETRSKEEWREIRESIIGDPKKALKQITSGLRHLHALKLVHRDIKPQNILVAVGPGRNLASSSSASLSRGQNKSNRGSSYRMLISDFGLCKKLDLDQTSFLPTAQGAMGAGTFGWRAPEILRGEVKLDNSEETSSSKGSAGTVNGNSSSISSNSSTMSAGKDRPTRLTKSVDVFALGCLFYYMLTAGSHPFGDRFEREVNIIRGVKDLKGLEERYGEEGVDAADLIERMLNADSSKRPDTLSCLLHPFFWDSGRRLNFLQEASDRFEIMCRDPKDVHLLELEKDAFSIVGQDWHSRVDKLFIDNLGKFRKYDGKSVQDLLRALRNKKHHYQDLPDNVKRHLGAMPEGYLSYFTRRYPQLFLHVHGVISDSELRSEPIFRSYFELAE</sequence>
<dbReference type="Proteomes" id="UP000799118">
    <property type="component" value="Unassembled WGS sequence"/>
</dbReference>
<feature type="compositionally biased region" description="Low complexity" evidence="19">
    <location>
        <begin position="1111"/>
        <end position="1125"/>
    </location>
</feature>
<keyword evidence="8 20" id="KW-0732">Signal</keyword>
<gene>
    <name evidence="23" type="ORF">BT96DRAFT_876534</name>
</gene>
<dbReference type="InterPro" id="IPR008271">
    <property type="entry name" value="Ser/Thr_kinase_AS"/>
</dbReference>
<evidence type="ECO:0000256" key="3">
    <source>
        <dbReference type="ARBA" id="ARBA00012513"/>
    </source>
</evidence>
<evidence type="ECO:0000259" key="22">
    <source>
        <dbReference type="PROSITE" id="PS51392"/>
    </source>
</evidence>
<keyword evidence="11" id="KW-0378">Hydrolase</keyword>
<evidence type="ECO:0000256" key="18">
    <source>
        <dbReference type="ARBA" id="ARBA00048977"/>
    </source>
</evidence>
<keyword evidence="7" id="KW-0479">Metal-binding</keyword>
<dbReference type="GO" id="GO:1990604">
    <property type="term" value="C:IRE1-TRAF2-ASK1 complex"/>
    <property type="evidence" value="ECO:0007669"/>
    <property type="project" value="TreeGrafter"/>
</dbReference>
<dbReference type="PROSITE" id="PS50011">
    <property type="entry name" value="PROTEIN_KINASE_DOM"/>
    <property type="match status" value="1"/>
</dbReference>
<feature type="compositionally biased region" description="Polar residues" evidence="19">
    <location>
        <begin position="1099"/>
        <end position="1110"/>
    </location>
</feature>
<evidence type="ECO:0000256" key="10">
    <source>
        <dbReference type="ARBA" id="ARBA00022777"/>
    </source>
</evidence>
<comment type="catalytic activity">
    <reaction evidence="17">
        <text>L-threonyl-[protein] + ATP = O-phospho-L-threonyl-[protein] + ADP + H(+)</text>
        <dbReference type="Rhea" id="RHEA:46608"/>
        <dbReference type="Rhea" id="RHEA-COMP:11060"/>
        <dbReference type="Rhea" id="RHEA-COMP:11605"/>
        <dbReference type="ChEBI" id="CHEBI:15378"/>
        <dbReference type="ChEBI" id="CHEBI:30013"/>
        <dbReference type="ChEBI" id="CHEBI:30616"/>
        <dbReference type="ChEBI" id="CHEBI:61977"/>
        <dbReference type="ChEBI" id="CHEBI:456216"/>
        <dbReference type="EC" id="2.7.11.1"/>
    </reaction>
    <physiologicalReaction direction="left-to-right" evidence="17">
        <dbReference type="Rhea" id="RHEA:46609"/>
    </physiologicalReaction>
</comment>
<accession>A0A6A4I809</accession>
<evidence type="ECO:0000256" key="13">
    <source>
        <dbReference type="ARBA" id="ARBA00022842"/>
    </source>
</evidence>
<feature type="compositionally biased region" description="Basic residues" evidence="19">
    <location>
        <begin position="776"/>
        <end position="790"/>
    </location>
</feature>
<dbReference type="PANTHER" id="PTHR13954:SF6">
    <property type="entry name" value="NON-SPECIFIC SERINE_THREONINE PROTEIN KINASE"/>
    <property type="match status" value="1"/>
</dbReference>
<dbReference type="FunFam" id="3.30.200.20:FF:000077">
    <property type="entry name" value="Putative Serine/threonine-protein kinase/endoribonuclease IRE1"/>
    <property type="match status" value="1"/>
</dbReference>
<name>A0A6A4I809_9AGAR</name>
<dbReference type="GO" id="GO:0004674">
    <property type="term" value="F:protein serine/threonine kinase activity"/>
    <property type="evidence" value="ECO:0007669"/>
    <property type="project" value="UniProtKB-KW"/>
</dbReference>
<keyword evidence="9" id="KW-0547">Nucleotide-binding</keyword>
<comment type="cofactor">
    <cofactor evidence="1">
        <name>Mg(2+)</name>
        <dbReference type="ChEBI" id="CHEBI:18420"/>
    </cofactor>
</comment>
<dbReference type="FunFam" id="1.10.510.10:FF:000572">
    <property type="entry name" value="Serine/threonine-protein kinase/endoribonuclease IRE1"/>
    <property type="match status" value="1"/>
</dbReference>
<evidence type="ECO:0000256" key="6">
    <source>
        <dbReference type="ARBA" id="ARBA00022692"/>
    </source>
</evidence>
<evidence type="ECO:0000256" key="8">
    <source>
        <dbReference type="ARBA" id="ARBA00022729"/>
    </source>
</evidence>
<dbReference type="InterPro" id="IPR011009">
    <property type="entry name" value="Kinase-like_dom_sf"/>
</dbReference>
<dbReference type="PANTHER" id="PTHR13954">
    <property type="entry name" value="IRE1-RELATED"/>
    <property type="match status" value="1"/>
</dbReference>
<dbReference type="Pfam" id="PF00069">
    <property type="entry name" value="Pkinase"/>
    <property type="match status" value="1"/>
</dbReference>
<feature type="region of interest" description="Disordered" evidence="19">
    <location>
        <begin position="494"/>
        <end position="518"/>
    </location>
</feature>
<evidence type="ECO:0000256" key="7">
    <source>
        <dbReference type="ARBA" id="ARBA00022723"/>
    </source>
</evidence>
<dbReference type="PROSITE" id="PS00108">
    <property type="entry name" value="PROTEIN_KINASE_ST"/>
    <property type="match status" value="1"/>
</dbReference>
<dbReference type="InterPro" id="IPR010513">
    <property type="entry name" value="KEN_dom"/>
</dbReference>
<evidence type="ECO:0000256" key="12">
    <source>
        <dbReference type="ARBA" id="ARBA00022840"/>
    </source>
</evidence>
<protein>
    <recommendedName>
        <fullName evidence="3">non-specific serine/threonine protein kinase</fullName>
        <ecNumber evidence="3">2.7.11.1</ecNumber>
    </recommendedName>
</protein>
<dbReference type="CDD" id="cd10422">
    <property type="entry name" value="RNase_Ire1"/>
    <property type="match status" value="1"/>
</dbReference>
<evidence type="ECO:0000313" key="24">
    <source>
        <dbReference type="Proteomes" id="UP000799118"/>
    </source>
</evidence>
<evidence type="ECO:0000256" key="14">
    <source>
        <dbReference type="ARBA" id="ARBA00022989"/>
    </source>
</evidence>
<keyword evidence="16" id="KW-0325">Glycoprotein</keyword>
<dbReference type="GO" id="GO:0036498">
    <property type="term" value="P:IRE1-mediated unfolded protein response"/>
    <property type="evidence" value="ECO:0007669"/>
    <property type="project" value="TreeGrafter"/>
</dbReference>
<dbReference type="GO" id="GO:0006397">
    <property type="term" value="P:mRNA processing"/>
    <property type="evidence" value="ECO:0007669"/>
    <property type="project" value="InterPro"/>
</dbReference>
<evidence type="ECO:0000313" key="23">
    <source>
        <dbReference type="EMBL" id="KAE9405528.1"/>
    </source>
</evidence>
<feature type="domain" description="Protein kinase" evidence="21">
    <location>
        <begin position="869"/>
        <end position="1216"/>
    </location>
</feature>
<keyword evidence="14" id="KW-1133">Transmembrane helix</keyword>
<feature type="domain" description="KEN" evidence="22">
    <location>
        <begin position="1219"/>
        <end position="1351"/>
    </location>
</feature>
<dbReference type="GO" id="GO:0004521">
    <property type="term" value="F:RNA endonuclease activity"/>
    <property type="evidence" value="ECO:0007669"/>
    <property type="project" value="InterPro"/>
</dbReference>
<evidence type="ECO:0000256" key="11">
    <source>
        <dbReference type="ARBA" id="ARBA00022801"/>
    </source>
</evidence>
<dbReference type="GO" id="GO:0070059">
    <property type="term" value="P:intrinsic apoptotic signaling pathway in response to endoplasmic reticulum stress"/>
    <property type="evidence" value="ECO:0007669"/>
    <property type="project" value="TreeGrafter"/>
</dbReference>
<reference evidence="23" key="1">
    <citation type="journal article" date="2019" name="Environ. Microbiol.">
        <title>Fungal ecological strategies reflected in gene transcription - a case study of two litter decomposers.</title>
        <authorList>
            <person name="Barbi F."/>
            <person name="Kohler A."/>
            <person name="Barry K."/>
            <person name="Baskaran P."/>
            <person name="Daum C."/>
            <person name="Fauchery L."/>
            <person name="Ihrmark K."/>
            <person name="Kuo A."/>
            <person name="LaButti K."/>
            <person name="Lipzen A."/>
            <person name="Morin E."/>
            <person name="Grigoriev I.V."/>
            <person name="Henrissat B."/>
            <person name="Lindahl B."/>
            <person name="Martin F."/>
        </authorList>
    </citation>
    <scope>NUCLEOTIDE SEQUENCE</scope>
    <source>
        <strain evidence="23">JB14</strain>
    </source>
</reference>
<feature type="compositionally biased region" description="Polar residues" evidence="19">
    <location>
        <begin position="588"/>
        <end position="598"/>
    </location>
</feature>
<keyword evidence="6" id="KW-0812">Transmembrane</keyword>
<dbReference type="GO" id="GO:0005524">
    <property type="term" value="F:ATP binding"/>
    <property type="evidence" value="ECO:0007669"/>
    <property type="project" value="UniProtKB-KW"/>
</dbReference>
<feature type="region of interest" description="Disordered" evidence="19">
    <location>
        <begin position="1025"/>
        <end position="1044"/>
    </location>
</feature>
<dbReference type="EMBL" id="ML769408">
    <property type="protein sequence ID" value="KAE9405528.1"/>
    <property type="molecule type" value="Genomic_DNA"/>
</dbReference>
<proteinExistence type="predicted"/>
<evidence type="ECO:0000256" key="1">
    <source>
        <dbReference type="ARBA" id="ARBA00001946"/>
    </source>
</evidence>
<dbReference type="EC" id="2.7.11.1" evidence="3"/>
<keyword evidence="12" id="KW-0067">ATP-binding</keyword>
<feature type="chain" id="PRO_5025425904" description="non-specific serine/threonine protein kinase" evidence="20">
    <location>
        <begin position="28"/>
        <end position="1353"/>
    </location>
</feature>
<feature type="compositionally biased region" description="Low complexity" evidence="19">
    <location>
        <begin position="1026"/>
        <end position="1035"/>
    </location>
</feature>
<keyword evidence="4" id="KW-0723">Serine/threonine-protein kinase</keyword>
<dbReference type="InterPro" id="IPR011047">
    <property type="entry name" value="Quinoprotein_ADH-like_sf"/>
</dbReference>
<dbReference type="Gene3D" id="1.10.510.10">
    <property type="entry name" value="Transferase(Phosphotransferase) domain 1"/>
    <property type="match status" value="1"/>
</dbReference>
<evidence type="ECO:0000256" key="20">
    <source>
        <dbReference type="SAM" id="SignalP"/>
    </source>
</evidence>
<feature type="region of interest" description="Disordered" evidence="19">
    <location>
        <begin position="710"/>
        <end position="792"/>
    </location>
</feature>
<keyword evidence="5" id="KW-0808">Transferase</keyword>
<evidence type="ECO:0000256" key="15">
    <source>
        <dbReference type="ARBA" id="ARBA00023136"/>
    </source>
</evidence>
<feature type="region of interest" description="Disordered" evidence="19">
    <location>
        <begin position="1094"/>
        <end position="1130"/>
    </location>
</feature>
<dbReference type="SMART" id="SM00220">
    <property type="entry name" value="S_TKc"/>
    <property type="match status" value="1"/>
</dbReference>
<dbReference type="SUPFAM" id="SSF56112">
    <property type="entry name" value="Protein kinase-like (PK-like)"/>
    <property type="match status" value="1"/>
</dbReference>
<keyword evidence="24" id="KW-1185">Reference proteome</keyword>
<comment type="subcellular location">
    <subcellularLocation>
        <location evidence="2">Membrane</location>
        <topology evidence="2">Single-pass membrane protein</topology>
    </subcellularLocation>
</comment>
<feature type="compositionally biased region" description="Acidic residues" evidence="19">
    <location>
        <begin position="752"/>
        <end position="770"/>
    </location>
</feature>
<dbReference type="Pfam" id="PF06479">
    <property type="entry name" value="Ribonuc_2-5A"/>
    <property type="match status" value="1"/>
</dbReference>
<feature type="region of interest" description="Disordered" evidence="19">
    <location>
        <begin position="47"/>
        <end position="67"/>
    </location>
</feature>
<keyword evidence="10" id="KW-0418">Kinase</keyword>
<organism evidence="23 24">
    <name type="scientific">Gymnopus androsaceus JB14</name>
    <dbReference type="NCBI Taxonomy" id="1447944"/>
    <lineage>
        <taxon>Eukaryota</taxon>
        <taxon>Fungi</taxon>
        <taxon>Dikarya</taxon>
        <taxon>Basidiomycota</taxon>
        <taxon>Agaricomycotina</taxon>
        <taxon>Agaricomycetes</taxon>
        <taxon>Agaricomycetidae</taxon>
        <taxon>Agaricales</taxon>
        <taxon>Marasmiineae</taxon>
        <taxon>Omphalotaceae</taxon>
        <taxon>Gymnopus</taxon>
    </lineage>
</organism>